<evidence type="ECO:0000313" key="9">
    <source>
        <dbReference type="Proteomes" id="UP000181897"/>
    </source>
</evidence>
<proteinExistence type="inferred from homology"/>
<keyword evidence="2 6" id="KW-0500">Molybdenum</keyword>
<dbReference type="SUPFAM" id="SSF53850">
    <property type="entry name" value="Periplasmic binding protein-like II"/>
    <property type="match status" value="1"/>
</dbReference>
<feature type="binding site" evidence="6">
    <location>
        <position position="180"/>
    </location>
    <ligand>
        <name>molybdate</name>
        <dbReference type="ChEBI" id="CHEBI:36264"/>
    </ligand>
</feature>
<evidence type="ECO:0000256" key="2">
    <source>
        <dbReference type="ARBA" id="ARBA00022505"/>
    </source>
</evidence>
<dbReference type="PANTHER" id="PTHR30632:SF17">
    <property type="entry name" value="MOLYBDATE-BINDING PROTEIN MODA"/>
    <property type="match status" value="1"/>
</dbReference>
<accession>A0A1J0WIK9</accession>
<sequence>MKRLIYLVCVAFALSGPALADRINVFGAASLRGVLEDIAALSTDEIALSFGGSGTMARQAAAGAPVDVIVLASPLWMDWLSEQRVPGADSAVAVARNSLVVIGAPGAEPLGGAEDLLSRLDGRRLAIGQRDAVPAGAYAQAWLRAVDQWETLAPHLAETDNVRAALALVARGEAPLGVVYATDAAVEPRVSVLYRVDDSLSGPIVYPAAALGPAGRPFLDLLQGPEARAIFARHGFDAP</sequence>
<feature type="binding site" evidence="6">
    <location>
        <position position="162"/>
    </location>
    <ligand>
        <name>molybdate</name>
        <dbReference type="ChEBI" id="CHEBI:36264"/>
    </ligand>
</feature>
<dbReference type="InterPro" id="IPR005950">
    <property type="entry name" value="ModA"/>
</dbReference>
<gene>
    <name evidence="8" type="ORF">BOO69_12730</name>
</gene>
<feature type="binding site" evidence="6">
    <location>
        <position position="30"/>
    </location>
    <ligand>
        <name>molybdate</name>
        <dbReference type="ChEBI" id="CHEBI:36264"/>
    </ligand>
</feature>
<keyword evidence="9" id="KW-1185">Reference proteome</keyword>
<dbReference type="Gene3D" id="3.40.190.10">
    <property type="entry name" value="Periplasmic binding protein-like II"/>
    <property type="match status" value="2"/>
</dbReference>
<dbReference type="Proteomes" id="UP000181897">
    <property type="component" value="Chromosome"/>
</dbReference>
<feature type="chain" id="PRO_5012068564" evidence="7">
    <location>
        <begin position="21"/>
        <end position="239"/>
    </location>
</feature>
<dbReference type="FunFam" id="3.40.190.10:FF:000035">
    <property type="entry name" value="Molybdate ABC transporter substrate-binding protein"/>
    <property type="match status" value="1"/>
</dbReference>
<dbReference type="PIRSF" id="PIRSF004846">
    <property type="entry name" value="ModA"/>
    <property type="match status" value="1"/>
</dbReference>
<comment type="similarity">
    <text evidence="1">Belongs to the bacterial solute-binding protein ModA family.</text>
</comment>
<protein>
    <submittedName>
        <fullName evidence="8">Molybdate ABC transporter substrate-binding protein</fullName>
    </submittedName>
</protein>
<reference evidence="8 9" key="1">
    <citation type="submission" date="2016-11" db="EMBL/GenBank/DDBJ databases">
        <title>Complete genome sequence of Sulfitobacter sp. AM1-D1, a toxic bacteria associated with marine dinoflagellate Alexandrium minutum in East China Sea.</title>
        <authorList>
            <person name="Yang Q."/>
            <person name="Zhang X."/>
            <person name="Tian X."/>
        </authorList>
    </citation>
    <scope>NUCLEOTIDE SEQUENCE [LARGE SCALE GENOMIC DNA]</scope>
    <source>
        <strain evidence="8 9">AM1-D1</strain>
    </source>
</reference>
<evidence type="ECO:0000313" key="8">
    <source>
        <dbReference type="EMBL" id="APE44167.1"/>
    </source>
</evidence>
<dbReference type="PANTHER" id="PTHR30632">
    <property type="entry name" value="MOLYBDATE-BINDING PERIPLASMIC PROTEIN"/>
    <property type="match status" value="1"/>
</dbReference>
<evidence type="ECO:0000256" key="3">
    <source>
        <dbReference type="ARBA" id="ARBA00022723"/>
    </source>
</evidence>
<evidence type="ECO:0000256" key="4">
    <source>
        <dbReference type="ARBA" id="ARBA00022729"/>
    </source>
</evidence>
<dbReference type="GO" id="GO:0030973">
    <property type="term" value="F:molybdate ion binding"/>
    <property type="evidence" value="ECO:0007669"/>
    <property type="project" value="TreeGrafter"/>
</dbReference>
<dbReference type="KEGG" id="suam:BOO69_12730"/>
<dbReference type="GO" id="GO:0015689">
    <property type="term" value="P:molybdate ion transport"/>
    <property type="evidence" value="ECO:0007669"/>
    <property type="project" value="InterPro"/>
</dbReference>
<feature type="signal peptide" evidence="7">
    <location>
        <begin position="1"/>
        <end position="20"/>
    </location>
</feature>
<evidence type="ECO:0000256" key="6">
    <source>
        <dbReference type="PIRSR" id="PIRSR004846-1"/>
    </source>
</evidence>
<dbReference type="GO" id="GO:0046872">
    <property type="term" value="F:metal ion binding"/>
    <property type="evidence" value="ECO:0007669"/>
    <property type="project" value="UniProtKB-KW"/>
</dbReference>
<dbReference type="AlphaFoldDB" id="A0A1J0WIK9"/>
<evidence type="ECO:0000256" key="1">
    <source>
        <dbReference type="ARBA" id="ARBA00009175"/>
    </source>
</evidence>
<dbReference type="STRING" id="1917485.BOO69_12730"/>
<keyword evidence="4 7" id="KW-0732">Signal</keyword>
<name>A0A1J0WIK9_9RHOB</name>
<evidence type="ECO:0000256" key="7">
    <source>
        <dbReference type="SAM" id="SignalP"/>
    </source>
</evidence>
<dbReference type="Pfam" id="PF13531">
    <property type="entry name" value="SBP_bac_11"/>
    <property type="match status" value="1"/>
</dbReference>
<comment type="subunit">
    <text evidence="5">The complex is composed of two ATP-binding proteins (ModC), two transmembrane proteins (ModB) and a solute-binding protein (ModA).</text>
</comment>
<dbReference type="OrthoDB" id="9785015at2"/>
<evidence type="ECO:0000256" key="5">
    <source>
        <dbReference type="ARBA" id="ARBA00062515"/>
    </source>
</evidence>
<feature type="binding site" evidence="6">
    <location>
        <position position="135"/>
    </location>
    <ligand>
        <name>molybdate</name>
        <dbReference type="ChEBI" id="CHEBI:36264"/>
    </ligand>
</feature>
<organism evidence="8 9">
    <name type="scientific">Sulfitobacter alexandrii</name>
    <dbReference type="NCBI Taxonomy" id="1917485"/>
    <lineage>
        <taxon>Bacteria</taxon>
        <taxon>Pseudomonadati</taxon>
        <taxon>Pseudomonadota</taxon>
        <taxon>Alphaproteobacteria</taxon>
        <taxon>Rhodobacterales</taxon>
        <taxon>Roseobacteraceae</taxon>
        <taxon>Sulfitobacter</taxon>
    </lineage>
</organism>
<dbReference type="GO" id="GO:0030288">
    <property type="term" value="C:outer membrane-bounded periplasmic space"/>
    <property type="evidence" value="ECO:0007669"/>
    <property type="project" value="TreeGrafter"/>
</dbReference>
<keyword evidence="3 6" id="KW-0479">Metal-binding</keyword>
<dbReference type="GO" id="GO:1901359">
    <property type="term" value="F:tungstate binding"/>
    <property type="evidence" value="ECO:0007669"/>
    <property type="project" value="UniProtKB-ARBA"/>
</dbReference>
<feature type="binding site" evidence="6">
    <location>
        <position position="53"/>
    </location>
    <ligand>
        <name>molybdate</name>
        <dbReference type="ChEBI" id="CHEBI:36264"/>
    </ligand>
</feature>
<dbReference type="InterPro" id="IPR050682">
    <property type="entry name" value="ModA/WtpA"/>
</dbReference>
<dbReference type="NCBIfam" id="TIGR01256">
    <property type="entry name" value="modA"/>
    <property type="match status" value="1"/>
</dbReference>
<dbReference type="EMBL" id="CP018076">
    <property type="protein sequence ID" value="APE44167.1"/>
    <property type="molecule type" value="Genomic_DNA"/>
</dbReference>
<dbReference type="RefSeq" id="WP_071972507.1">
    <property type="nucleotide sequence ID" value="NZ_CP018076.1"/>
</dbReference>